<dbReference type="GO" id="GO:0042277">
    <property type="term" value="F:peptide binding"/>
    <property type="evidence" value="ECO:0007669"/>
    <property type="project" value="TreeGrafter"/>
</dbReference>
<name>A0A1B0D613_PHLPP</name>
<evidence type="ECO:0000256" key="1">
    <source>
        <dbReference type="ARBA" id="ARBA00004651"/>
    </source>
</evidence>
<evidence type="ECO:0000256" key="4">
    <source>
        <dbReference type="ARBA" id="ARBA00022692"/>
    </source>
</evidence>
<evidence type="ECO:0000256" key="2">
    <source>
        <dbReference type="ARBA" id="ARBA00010663"/>
    </source>
</evidence>
<dbReference type="PRINTS" id="PR00237">
    <property type="entry name" value="GPCRRHODOPSN"/>
</dbReference>
<evidence type="ECO:0000256" key="5">
    <source>
        <dbReference type="ARBA" id="ARBA00022989"/>
    </source>
</evidence>
<dbReference type="PANTHER" id="PTHR24241">
    <property type="entry name" value="NEUROPEPTIDE RECEPTOR-RELATED G-PROTEIN COUPLED RECEPTOR"/>
    <property type="match status" value="1"/>
</dbReference>
<dbReference type="InterPro" id="IPR000276">
    <property type="entry name" value="GPCR_Rhodpsn"/>
</dbReference>
<feature type="domain" description="G-protein coupled receptors family 1 profile" evidence="9">
    <location>
        <begin position="8"/>
        <end position="247"/>
    </location>
</feature>
<proteinExistence type="inferred from homology"/>
<dbReference type="Gene3D" id="1.20.1070.10">
    <property type="entry name" value="Rhodopsin 7-helix transmembrane proteins"/>
    <property type="match status" value="1"/>
</dbReference>
<evidence type="ECO:0000256" key="8">
    <source>
        <dbReference type="RuleBase" id="RU000688"/>
    </source>
</evidence>
<dbReference type="PROSITE" id="PS00237">
    <property type="entry name" value="G_PROTEIN_RECEP_F1_1"/>
    <property type="match status" value="1"/>
</dbReference>
<organism evidence="10 11">
    <name type="scientific">Phlebotomus papatasi</name>
    <name type="common">Sandfly</name>
    <dbReference type="NCBI Taxonomy" id="29031"/>
    <lineage>
        <taxon>Eukaryota</taxon>
        <taxon>Metazoa</taxon>
        <taxon>Ecdysozoa</taxon>
        <taxon>Arthropoda</taxon>
        <taxon>Hexapoda</taxon>
        <taxon>Insecta</taxon>
        <taxon>Pterygota</taxon>
        <taxon>Neoptera</taxon>
        <taxon>Endopterygota</taxon>
        <taxon>Diptera</taxon>
        <taxon>Nematocera</taxon>
        <taxon>Psychodoidea</taxon>
        <taxon>Psychodidae</taxon>
        <taxon>Phlebotomus</taxon>
        <taxon>Phlebotomus</taxon>
    </lineage>
</organism>
<dbReference type="InterPro" id="IPR017452">
    <property type="entry name" value="GPCR_Rhodpsn_7TM"/>
</dbReference>
<keyword evidence="5" id="KW-1133">Transmembrane helix</keyword>
<sequence length="247" mass="27973">MFAIAAAGNLSVVITLFRSKRHRRSRISLMICHLAVADLMVAFFMIPVEIGWRIAIEWNAGNVACKVFTFIRAFCLYLSSNVLVCVSLDRCFAVVYPLRLSDARKRGKVMLAGAWMLAILSSVPQSIIFHVATPPGFPEFHQCVSFGYFNTANMEAIYNFFCVLALYFVPLLIICVAYTMIVCEITNRSHRSRERDDGSDTTASGALRLRCNALTQIERARQRTFKLTVTIVLVFIWCWTPYVVMTL</sequence>
<dbReference type="EMBL" id="AJVK01011907">
    <property type="status" value="NOT_ANNOTATED_CDS"/>
    <property type="molecule type" value="Genomic_DNA"/>
</dbReference>
<dbReference type="GO" id="GO:0032870">
    <property type="term" value="P:cellular response to hormone stimulus"/>
    <property type="evidence" value="ECO:0007669"/>
    <property type="project" value="TreeGrafter"/>
</dbReference>
<dbReference type="GO" id="GO:0004930">
    <property type="term" value="F:G protein-coupled receptor activity"/>
    <property type="evidence" value="ECO:0007669"/>
    <property type="project" value="UniProtKB-KW"/>
</dbReference>
<keyword evidence="4 8" id="KW-0812">Transmembrane</keyword>
<dbReference type="EnsemblMetazoa" id="PPAI002922-RA">
    <property type="protein sequence ID" value="PPAI002922-PA"/>
    <property type="gene ID" value="PPAI002922"/>
</dbReference>
<keyword evidence="7 8" id="KW-0675">Receptor</keyword>
<dbReference type="SUPFAM" id="SSF81321">
    <property type="entry name" value="Family A G protein-coupled receptor-like"/>
    <property type="match status" value="1"/>
</dbReference>
<keyword evidence="8" id="KW-0807">Transducer</keyword>
<dbReference type="Proteomes" id="UP000092462">
    <property type="component" value="Unassembled WGS sequence"/>
</dbReference>
<evidence type="ECO:0000256" key="6">
    <source>
        <dbReference type="ARBA" id="ARBA00023136"/>
    </source>
</evidence>
<dbReference type="GO" id="GO:0005886">
    <property type="term" value="C:plasma membrane"/>
    <property type="evidence" value="ECO:0007669"/>
    <property type="project" value="UniProtKB-SubCell"/>
</dbReference>
<keyword evidence="3" id="KW-1003">Cell membrane</keyword>
<evidence type="ECO:0000259" key="9">
    <source>
        <dbReference type="PROSITE" id="PS50262"/>
    </source>
</evidence>
<comment type="similarity">
    <text evidence="2 8">Belongs to the G-protein coupled receptor 1 family.</text>
</comment>
<dbReference type="EMBL" id="AJVK01011906">
    <property type="status" value="NOT_ANNOTATED_CDS"/>
    <property type="molecule type" value="Genomic_DNA"/>
</dbReference>
<reference evidence="10" key="1">
    <citation type="submission" date="2022-08" db="UniProtKB">
        <authorList>
            <consortium name="EnsemblMetazoa"/>
        </authorList>
    </citation>
    <scope>IDENTIFICATION</scope>
    <source>
        <strain evidence="10">Israel</strain>
    </source>
</reference>
<evidence type="ECO:0000256" key="7">
    <source>
        <dbReference type="ARBA" id="ARBA00023170"/>
    </source>
</evidence>
<dbReference type="VEuPathDB" id="VectorBase:PPAPM1_012017"/>
<protein>
    <recommendedName>
        <fullName evidence="9">G-protein coupled receptors family 1 profile domain-containing protein</fullName>
    </recommendedName>
</protein>
<dbReference type="VEuPathDB" id="VectorBase:PPAI002922"/>
<keyword evidence="8" id="KW-0297">G-protein coupled receptor</keyword>
<dbReference type="PANTHER" id="PTHR24241:SF190">
    <property type="entry name" value="CARDIOACCELERATORY PEPTIDE RECEPTOR-LIKE PROTEIN"/>
    <property type="match status" value="1"/>
</dbReference>
<comment type="subcellular location">
    <subcellularLocation>
        <location evidence="1">Cell membrane</location>
        <topology evidence="1">Multi-pass membrane protein</topology>
    </subcellularLocation>
</comment>
<dbReference type="AlphaFoldDB" id="A0A1B0D613"/>
<keyword evidence="11" id="KW-1185">Reference proteome</keyword>
<dbReference type="PROSITE" id="PS50262">
    <property type="entry name" value="G_PROTEIN_RECEP_F1_2"/>
    <property type="match status" value="1"/>
</dbReference>
<accession>A0A1B0D613</accession>
<evidence type="ECO:0000256" key="3">
    <source>
        <dbReference type="ARBA" id="ARBA00022475"/>
    </source>
</evidence>
<keyword evidence="6" id="KW-0472">Membrane</keyword>
<evidence type="ECO:0000313" key="11">
    <source>
        <dbReference type="Proteomes" id="UP000092462"/>
    </source>
</evidence>
<dbReference type="Pfam" id="PF00001">
    <property type="entry name" value="7tm_1"/>
    <property type="match status" value="1"/>
</dbReference>
<evidence type="ECO:0000313" key="10">
    <source>
        <dbReference type="EnsemblMetazoa" id="PPAI002922-PA"/>
    </source>
</evidence>